<name>A0A915E559_9BILA</name>
<proteinExistence type="predicted"/>
<evidence type="ECO:0000313" key="1">
    <source>
        <dbReference type="Proteomes" id="UP000887574"/>
    </source>
</evidence>
<evidence type="ECO:0000313" key="2">
    <source>
        <dbReference type="WBParaSite" id="jg25901"/>
    </source>
</evidence>
<sequence>MFRHLSTLLSRNAIVARSYYSSFSQILLDTGKFEQSRQEPIETIPSKFFYKPTISQLGRKSVVAVNMATLRLDGDDVNYDAESVRSQEILV</sequence>
<dbReference type="AlphaFoldDB" id="A0A915E559"/>
<dbReference type="WBParaSite" id="jg25901">
    <property type="protein sequence ID" value="jg25901"/>
    <property type="gene ID" value="jg25901"/>
</dbReference>
<reference evidence="2" key="1">
    <citation type="submission" date="2022-11" db="UniProtKB">
        <authorList>
            <consortium name="WormBaseParasite"/>
        </authorList>
    </citation>
    <scope>IDENTIFICATION</scope>
</reference>
<keyword evidence="1" id="KW-1185">Reference proteome</keyword>
<accession>A0A915E559</accession>
<protein>
    <submittedName>
        <fullName evidence="2">Uncharacterized protein</fullName>
    </submittedName>
</protein>
<organism evidence="1 2">
    <name type="scientific">Ditylenchus dipsaci</name>
    <dbReference type="NCBI Taxonomy" id="166011"/>
    <lineage>
        <taxon>Eukaryota</taxon>
        <taxon>Metazoa</taxon>
        <taxon>Ecdysozoa</taxon>
        <taxon>Nematoda</taxon>
        <taxon>Chromadorea</taxon>
        <taxon>Rhabditida</taxon>
        <taxon>Tylenchina</taxon>
        <taxon>Tylenchomorpha</taxon>
        <taxon>Sphaerularioidea</taxon>
        <taxon>Anguinidae</taxon>
        <taxon>Anguininae</taxon>
        <taxon>Ditylenchus</taxon>
    </lineage>
</organism>
<dbReference type="Proteomes" id="UP000887574">
    <property type="component" value="Unplaced"/>
</dbReference>